<evidence type="ECO:0000313" key="3">
    <source>
        <dbReference type="Proteomes" id="UP000712281"/>
    </source>
</evidence>
<dbReference type="Proteomes" id="UP000712281">
    <property type="component" value="Unassembled WGS sequence"/>
</dbReference>
<evidence type="ECO:0000313" key="2">
    <source>
        <dbReference type="EMBL" id="KAF2556646.1"/>
    </source>
</evidence>
<evidence type="ECO:0000256" key="1">
    <source>
        <dbReference type="SAM" id="MobiDB-lite"/>
    </source>
</evidence>
<accession>A0A8S9HJN9</accession>
<feature type="compositionally biased region" description="Polar residues" evidence="1">
    <location>
        <begin position="60"/>
        <end position="71"/>
    </location>
</feature>
<proteinExistence type="predicted"/>
<name>A0A8S9HJN9_BRACR</name>
<sequence>MMTTSKDTNSSMIFDLMRSRRIQRLETDEADILLYTNAEHFSLETTKLISRSRPMKLPSQPGTIDQRSNPTGKDLIHDDGTMSRRSPPSYSLDA</sequence>
<organism evidence="2 3">
    <name type="scientific">Brassica cretica</name>
    <name type="common">Mustard</name>
    <dbReference type="NCBI Taxonomy" id="69181"/>
    <lineage>
        <taxon>Eukaryota</taxon>
        <taxon>Viridiplantae</taxon>
        <taxon>Streptophyta</taxon>
        <taxon>Embryophyta</taxon>
        <taxon>Tracheophyta</taxon>
        <taxon>Spermatophyta</taxon>
        <taxon>Magnoliopsida</taxon>
        <taxon>eudicotyledons</taxon>
        <taxon>Gunneridae</taxon>
        <taxon>Pentapetalae</taxon>
        <taxon>rosids</taxon>
        <taxon>malvids</taxon>
        <taxon>Brassicales</taxon>
        <taxon>Brassicaceae</taxon>
        <taxon>Brassiceae</taxon>
        <taxon>Brassica</taxon>
    </lineage>
</organism>
<comment type="caution">
    <text evidence="2">The sequence shown here is derived from an EMBL/GenBank/DDBJ whole genome shotgun (WGS) entry which is preliminary data.</text>
</comment>
<dbReference type="EMBL" id="QGKW02001940">
    <property type="protein sequence ID" value="KAF2556646.1"/>
    <property type="molecule type" value="Genomic_DNA"/>
</dbReference>
<reference evidence="2" key="1">
    <citation type="submission" date="2019-12" db="EMBL/GenBank/DDBJ databases">
        <title>Genome sequencing and annotation of Brassica cretica.</title>
        <authorList>
            <person name="Studholme D.J."/>
            <person name="Sarris P.F."/>
        </authorList>
    </citation>
    <scope>NUCLEOTIDE SEQUENCE</scope>
    <source>
        <strain evidence="2">PFS-001/15</strain>
        <tissue evidence="2">Leaf</tissue>
    </source>
</reference>
<protein>
    <submittedName>
        <fullName evidence="2">Uncharacterized protein</fullName>
    </submittedName>
</protein>
<feature type="compositionally biased region" description="Polar residues" evidence="1">
    <location>
        <begin position="83"/>
        <end position="94"/>
    </location>
</feature>
<feature type="region of interest" description="Disordered" evidence="1">
    <location>
        <begin position="49"/>
        <end position="94"/>
    </location>
</feature>
<dbReference type="AlphaFoldDB" id="A0A8S9HJN9"/>
<gene>
    <name evidence="2" type="ORF">F2Q68_00013906</name>
</gene>